<evidence type="ECO:0000259" key="6">
    <source>
        <dbReference type="Pfam" id="PF00061"/>
    </source>
</evidence>
<evidence type="ECO:0000256" key="2">
    <source>
        <dbReference type="ARBA" id="ARBA00022525"/>
    </source>
</evidence>
<evidence type="ECO:0000256" key="5">
    <source>
        <dbReference type="SAM" id="Phobius"/>
    </source>
</evidence>
<dbReference type="SUPFAM" id="SSF50814">
    <property type="entry name" value="Lipocalins"/>
    <property type="match status" value="1"/>
</dbReference>
<dbReference type="InParanoid" id="A0A5F7ZAK2"/>
<reference evidence="7" key="2">
    <citation type="submission" date="2019-01" db="EMBL/GenBank/DDBJ databases">
        <authorList>
            <person name="Graves T."/>
            <person name="Eichler E.E."/>
            <person name="Wilson R.K."/>
        </authorList>
    </citation>
    <scope>NUCLEOTIDE SEQUENCE [LARGE SCALE GENOMIC DNA]</scope>
    <source>
        <strain evidence="7">17573</strain>
    </source>
</reference>
<dbReference type="STRING" id="9544.ENSMMUP00000061656"/>
<reference evidence="8" key="1">
    <citation type="journal article" date="2007" name="Science">
        <title>Evolutionary and biomedical insights from the rhesus macaque genome.</title>
        <authorList>
            <person name="Gibbs R.A."/>
            <person name="Rogers J."/>
            <person name="Katze M.G."/>
            <person name="Bumgarner R."/>
            <person name="Weinstock G.M."/>
            <person name="Mardis E.R."/>
            <person name="Remington K.A."/>
            <person name="Strausberg R.L."/>
            <person name="Venter J.C."/>
            <person name="Wilson R.K."/>
            <person name="Batzer M.A."/>
            <person name="Bustamante C.D."/>
            <person name="Eichler E.E."/>
            <person name="Hahn M.W."/>
            <person name="Hardison R.C."/>
            <person name="Makova K.D."/>
            <person name="Miller W."/>
            <person name="Milosavljevic A."/>
            <person name="Palermo R.E."/>
            <person name="Siepel A."/>
            <person name="Sikela J.M."/>
            <person name="Attaway T."/>
            <person name="Bell S."/>
            <person name="Bernard K.E."/>
            <person name="Buhay C.J."/>
            <person name="Chandrabose M.N."/>
            <person name="Dao M."/>
            <person name="Davis C."/>
            <person name="Delehaunty K.D."/>
            <person name="Ding Y."/>
            <person name="Dinh H.H."/>
            <person name="Dugan-Rocha S."/>
            <person name="Fulton L.A."/>
            <person name="Gabisi R.A."/>
            <person name="Garner T.T."/>
            <person name="Godfrey J."/>
            <person name="Hawes A.C."/>
            <person name="Hernandez J."/>
            <person name="Hines S."/>
            <person name="Holder M."/>
            <person name="Hume J."/>
            <person name="Jhangiani S.N."/>
            <person name="Joshi V."/>
            <person name="Khan Z.M."/>
            <person name="Kirkness E.F."/>
            <person name="Cree A."/>
            <person name="Fowler R.G."/>
            <person name="Lee S."/>
            <person name="Lewis L.R."/>
            <person name="Li Z."/>
            <person name="Liu Y.-S."/>
            <person name="Moore S.M."/>
            <person name="Muzny D."/>
            <person name="Nazareth L.V."/>
            <person name="Ngo D.N."/>
            <person name="Okwuonu G.O."/>
            <person name="Pai G."/>
            <person name="Parker D."/>
            <person name="Paul H.A."/>
            <person name="Pfannkoch C."/>
            <person name="Pohl C.S."/>
            <person name="Rogers Y.-H.C."/>
            <person name="Ruiz S.J."/>
            <person name="Sabo A."/>
            <person name="Santibanez J."/>
            <person name="Schneider B.W."/>
            <person name="Smith S.M."/>
            <person name="Sodergren E."/>
            <person name="Svatek A.F."/>
            <person name="Utterback T.R."/>
            <person name="Vattathil S."/>
            <person name="Warren W."/>
            <person name="White C.S."/>
            <person name="Chinwalla A.T."/>
            <person name="Feng Y."/>
            <person name="Halpern A.L."/>
            <person name="Hillier L.W."/>
            <person name="Huang X."/>
            <person name="Minx P."/>
            <person name="Nelson J.O."/>
            <person name="Pepin K.H."/>
            <person name="Qin X."/>
            <person name="Sutton G.G."/>
            <person name="Venter E."/>
            <person name="Walenz B.P."/>
            <person name="Wallis J.W."/>
            <person name="Worley K.C."/>
            <person name="Yang S.-P."/>
            <person name="Jones S.M."/>
            <person name="Marra M.A."/>
            <person name="Rocchi M."/>
            <person name="Schein J.E."/>
            <person name="Baertsch R."/>
            <person name="Clarke L."/>
            <person name="Csuros M."/>
            <person name="Glasscock J."/>
            <person name="Harris R.A."/>
            <person name="Havlak P."/>
            <person name="Jackson A.R."/>
            <person name="Jiang H."/>
            <person name="Liu Y."/>
            <person name="Messina D.N."/>
            <person name="Shen Y."/>
            <person name="Song H.X.-Z."/>
            <person name="Wylie T."/>
            <person name="Zhang L."/>
            <person name="Birney E."/>
            <person name="Han K."/>
            <person name="Konkel M.K."/>
            <person name="Lee J."/>
            <person name="Smit A.F.A."/>
            <person name="Ullmer B."/>
            <person name="Wang H."/>
            <person name="Xing J."/>
            <person name="Burhans R."/>
            <person name="Cheng Z."/>
            <person name="Karro J.E."/>
            <person name="Ma J."/>
            <person name="Raney B."/>
            <person name="She X."/>
            <person name="Cox M.J."/>
            <person name="Demuth J.P."/>
            <person name="Dumas L.J."/>
            <person name="Han S.-G."/>
            <person name="Hopkins J."/>
            <person name="Karimpour-Fard A."/>
            <person name="Kim Y.H."/>
            <person name="Pollack J.R."/>
            <person name="Vinar T."/>
            <person name="Addo-Quaye C."/>
            <person name="Degenhardt J."/>
            <person name="Denby A."/>
            <person name="Hubisz M.J."/>
            <person name="Indap A."/>
            <person name="Kosiol C."/>
            <person name="Lahn B.T."/>
            <person name="Lawson H.A."/>
            <person name="Marklein A."/>
            <person name="Nielsen R."/>
            <person name="Vallender E.J."/>
            <person name="Clark A.G."/>
            <person name="Ferguson B."/>
            <person name="Hernandez R.D."/>
            <person name="Hirani K."/>
            <person name="Kehrer-Sawatzki H."/>
            <person name="Kolb J."/>
            <person name="Patil S."/>
            <person name="Pu L.-L."/>
            <person name="Ren Y."/>
            <person name="Smith D.G."/>
            <person name="Wheeler D.A."/>
            <person name="Schenck I."/>
            <person name="Ball E.V."/>
            <person name="Chen R."/>
            <person name="Cooper D.N."/>
            <person name="Giardine B."/>
            <person name="Hsu F."/>
            <person name="Kent W.J."/>
            <person name="Lesk A."/>
            <person name="Nelson D.L."/>
            <person name="O'brien W.E."/>
            <person name="Pruefer K."/>
            <person name="Stenson P.D."/>
            <person name="Wallace J.C."/>
            <person name="Ke H."/>
            <person name="Liu X.-M."/>
            <person name="Wang P."/>
            <person name="Xiang A.P."/>
            <person name="Yang F."/>
            <person name="Barber G.P."/>
            <person name="Haussler D."/>
            <person name="Karolchik D."/>
            <person name="Kern A.D."/>
            <person name="Kuhn R.M."/>
            <person name="Smith K.E."/>
            <person name="Zwieg A.S."/>
        </authorList>
    </citation>
    <scope>NUCLEOTIDE SEQUENCE [LARGE SCALE GENOMIC DNA]</scope>
    <source>
        <strain evidence="8">17573</strain>
    </source>
</reference>
<feature type="transmembrane region" description="Helical" evidence="5">
    <location>
        <begin position="108"/>
        <end position="129"/>
    </location>
</feature>
<dbReference type="AlphaFoldDB" id="A0A5F7ZAK2"/>
<keyword evidence="5" id="KW-0812">Transmembrane</keyword>
<dbReference type="PaxDb" id="9544-ENSMMUP00000001702"/>
<feature type="domain" description="Lipocalin/cytosolic fatty-acid binding" evidence="6">
    <location>
        <begin position="2"/>
        <end position="53"/>
    </location>
</feature>
<comment type="subcellular location">
    <subcellularLocation>
        <location evidence="1">Secreted</location>
    </subcellularLocation>
</comment>
<dbReference type="Proteomes" id="UP000006718">
    <property type="component" value="Chromosome 15"/>
</dbReference>
<evidence type="ECO:0000313" key="7">
    <source>
        <dbReference type="Ensembl" id="ENSMMUP00000061656.1"/>
    </source>
</evidence>
<organism evidence="7 8">
    <name type="scientific">Macaca mulatta</name>
    <name type="common">Rhesus macaque</name>
    <dbReference type="NCBI Taxonomy" id="9544"/>
    <lineage>
        <taxon>Eukaryota</taxon>
        <taxon>Metazoa</taxon>
        <taxon>Chordata</taxon>
        <taxon>Craniata</taxon>
        <taxon>Vertebrata</taxon>
        <taxon>Euteleostomi</taxon>
        <taxon>Mammalia</taxon>
        <taxon>Eutheria</taxon>
        <taxon>Euarchontoglires</taxon>
        <taxon>Primates</taxon>
        <taxon>Haplorrhini</taxon>
        <taxon>Catarrhini</taxon>
        <taxon>Cercopithecidae</taxon>
        <taxon>Cercopithecinae</taxon>
        <taxon>Macaca</taxon>
    </lineage>
</organism>
<dbReference type="Ensembl" id="ENSMMUT00000083009.1">
    <property type="protein sequence ID" value="ENSMMUP00000061656.1"/>
    <property type="gene ID" value="ENSMMUG00000050399.1"/>
</dbReference>
<evidence type="ECO:0000256" key="3">
    <source>
        <dbReference type="ARBA" id="ARBA00022729"/>
    </source>
</evidence>
<keyword evidence="5" id="KW-0472">Membrane</keyword>
<keyword evidence="8" id="KW-1185">Reference proteome</keyword>
<name>A0A5F7ZAK2_MACMU</name>
<feature type="transmembrane region" description="Helical" evidence="5">
    <location>
        <begin position="135"/>
        <end position="153"/>
    </location>
</feature>
<evidence type="ECO:0000256" key="4">
    <source>
        <dbReference type="SAM" id="MobiDB-lite"/>
    </source>
</evidence>
<protein>
    <recommendedName>
        <fullName evidence="6">Lipocalin/cytosolic fatty-acid binding domain-containing protein</fullName>
    </recommendedName>
</protein>
<dbReference type="Pfam" id="PF00061">
    <property type="entry name" value="Lipocalin"/>
    <property type="match status" value="1"/>
</dbReference>
<proteinExistence type="predicted"/>
<dbReference type="VEuPathDB" id="HostDB:ENSMMUG00000050399"/>
<accession>A0A5F7ZAK2</accession>
<dbReference type="GO" id="GO:0005615">
    <property type="term" value="C:extracellular space"/>
    <property type="evidence" value="ECO:0000318"/>
    <property type="project" value="GO_Central"/>
</dbReference>
<keyword evidence="2" id="KW-0964">Secreted</keyword>
<dbReference type="SMR" id="A0A5F7ZAK2"/>
<keyword evidence="3" id="KW-0732">Signal</keyword>
<evidence type="ECO:0000256" key="1">
    <source>
        <dbReference type="ARBA" id="ARBA00004613"/>
    </source>
</evidence>
<feature type="region of interest" description="Disordered" evidence="4">
    <location>
        <begin position="73"/>
        <end position="98"/>
    </location>
</feature>
<dbReference type="Gene3D" id="2.40.128.20">
    <property type="match status" value="1"/>
</dbReference>
<evidence type="ECO:0000313" key="8">
    <source>
        <dbReference type="Proteomes" id="UP000006718"/>
    </source>
</evidence>
<dbReference type="InterPro" id="IPR002450">
    <property type="entry name" value="von_Ebner_gland"/>
</dbReference>
<dbReference type="InterPro" id="IPR012674">
    <property type="entry name" value="Calycin"/>
</dbReference>
<reference evidence="7" key="4">
    <citation type="submission" date="2025-09" db="UniProtKB">
        <authorList>
            <consortium name="Ensembl"/>
        </authorList>
    </citation>
    <scope>IDENTIFICATION</scope>
    <source>
        <strain evidence="7">17573</strain>
    </source>
</reference>
<sequence length="168" mass="19084">MKVIPEKTDKPGKYTADSGKHVTYIIRSHVKDHYIFYCEGELHGKPIRGVKLVETPRTTWKLWRTLRRPREPADLARRVSSSSRQSGRRHSPAEPPVSLRGDISRAALHGRVTVLRLILALSFLGWWSWWLMRGPGPDCIPGGLLTCLCFLLLQKPALQGVIRVSEQL</sequence>
<keyword evidence="5" id="KW-1133">Transmembrane helix</keyword>
<dbReference type="InterPro" id="IPR000566">
    <property type="entry name" value="Lipocln_cytosolic_FA-bd_dom"/>
</dbReference>
<dbReference type="PRINTS" id="PR01175">
    <property type="entry name" value="VNEBNERGLAND"/>
</dbReference>
<reference evidence="7" key="3">
    <citation type="submission" date="2025-08" db="UniProtKB">
        <authorList>
            <consortium name="Ensembl"/>
        </authorList>
    </citation>
    <scope>IDENTIFICATION</scope>
    <source>
        <strain evidence="7">17573</strain>
    </source>
</reference>